<evidence type="ECO:0000256" key="5">
    <source>
        <dbReference type="ARBA" id="ARBA00022989"/>
    </source>
</evidence>
<dbReference type="Pfam" id="PF02416">
    <property type="entry name" value="TatA_B_E"/>
    <property type="match status" value="1"/>
</dbReference>
<accession>A0AAW1S0S2</accession>
<keyword evidence="6" id="KW-0811">Translocation</keyword>
<dbReference type="PANTHER" id="PTHR35512">
    <property type="entry name" value="OS11G0550900 PROTEIN"/>
    <property type="match status" value="1"/>
</dbReference>
<keyword evidence="2" id="KW-0813">Transport</keyword>
<organism evidence="8 9">
    <name type="scientific">Elliptochloris bilobata</name>
    <dbReference type="NCBI Taxonomy" id="381761"/>
    <lineage>
        <taxon>Eukaryota</taxon>
        <taxon>Viridiplantae</taxon>
        <taxon>Chlorophyta</taxon>
        <taxon>core chlorophytes</taxon>
        <taxon>Trebouxiophyceae</taxon>
        <taxon>Trebouxiophyceae incertae sedis</taxon>
        <taxon>Elliptochloris clade</taxon>
        <taxon>Elliptochloris</taxon>
    </lineage>
</organism>
<evidence type="ECO:0000256" key="1">
    <source>
        <dbReference type="ARBA" id="ARBA00004167"/>
    </source>
</evidence>
<keyword evidence="4" id="KW-0653">Protein transport</keyword>
<dbReference type="Proteomes" id="UP001445335">
    <property type="component" value="Unassembled WGS sequence"/>
</dbReference>
<comment type="subcellular location">
    <subcellularLocation>
        <location evidence="1">Membrane</location>
        <topology evidence="1">Single-pass membrane protein</topology>
    </subcellularLocation>
</comment>
<name>A0AAW1S0S2_9CHLO</name>
<evidence type="ECO:0000256" key="3">
    <source>
        <dbReference type="ARBA" id="ARBA00022692"/>
    </source>
</evidence>
<evidence type="ECO:0000256" key="2">
    <source>
        <dbReference type="ARBA" id="ARBA00022448"/>
    </source>
</evidence>
<evidence type="ECO:0000256" key="6">
    <source>
        <dbReference type="ARBA" id="ARBA00023010"/>
    </source>
</evidence>
<dbReference type="Gene3D" id="1.20.5.3310">
    <property type="match status" value="1"/>
</dbReference>
<evidence type="ECO:0000256" key="4">
    <source>
        <dbReference type="ARBA" id="ARBA00022927"/>
    </source>
</evidence>
<dbReference type="AlphaFoldDB" id="A0AAW1S0S2"/>
<dbReference type="InterPro" id="IPR003369">
    <property type="entry name" value="TatA/B/E"/>
</dbReference>
<protein>
    <submittedName>
        <fullName evidence="8">Uncharacterized protein</fullName>
    </submittedName>
</protein>
<evidence type="ECO:0000256" key="7">
    <source>
        <dbReference type="ARBA" id="ARBA00023136"/>
    </source>
</evidence>
<keyword evidence="9" id="KW-1185">Reference proteome</keyword>
<sequence>MVLGLSYGELFFTLGVISIILGPKDLPIIARNLGRFTGSAAAYVSRARAKLSTFADEAEVSQLHRELRDSLHQLQAIRAELRSGISLTNPGPLTSRLLKLPPEATLHGKR</sequence>
<keyword evidence="7" id="KW-0472">Membrane</keyword>
<proteinExistence type="predicted"/>
<evidence type="ECO:0000313" key="9">
    <source>
        <dbReference type="Proteomes" id="UP001445335"/>
    </source>
</evidence>
<comment type="caution">
    <text evidence="8">The sequence shown here is derived from an EMBL/GenBank/DDBJ whole genome shotgun (WGS) entry which is preliminary data.</text>
</comment>
<evidence type="ECO:0000313" key="8">
    <source>
        <dbReference type="EMBL" id="KAK9839263.1"/>
    </source>
</evidence>
<gene>
    <name evidence="8" type="ORF">WJX81_004596</name>
</gene>
<keyword evidence="3" id="KW-0812">Transmembrane</keyword>
<keyword evidence="5" id="KW-1133">Transmembrane helix</keyword>
<dbReference type="PANTHER" id="PTHR35512:SF1">
    <property type="entry name" value="OS11G0550900 PROTEIN"/>
    <property type="match status" value="1"/>
</dbReference>
<reference evidence="8 9" key="1">
    <citation type="journal article" date="2024" name="Nat. Commun.">
        <title>Phylogenomics reveals the evolutionary origins of lichenization in chlorophyte algae.</title>
        <authorList>
            <person name="Puginier C."/>
            <person name="Libourel C."/>
            <person name="Otte J."/>
            <person name="Skaloud P."/>
            <person name="Haon M."/>
            <person name="Grisel S."/>
            <person name="Petersen M."/>
            <person name="Berrin J.G."/>
            <person name="Delaux P.M."/>
            <person name="Dal Grande F."/>
            <person name="Keller J."/>
        </authorList>
    </citation>
    <scope>NUCLEOTIDE SEQUENCE [LARGE SCALE GENOMIC DNA]</scope>
    <source>
        <strain evidence="8 9">SAG 245.80</strain>
    </source>
</reference>
<dbReference type="EMBL" id="JALJOU010000017">
    <property type="protein sequence ID" value="KAK9839263.1"/>
    <property type="molecule type" value="Genomic_DNA"/>
</dbReference>